<keyword evidence="7" id="KW-1185">Reference proteome</keyword>
<dbReference type="Pfam" id="PF00563">
    <property type="entry name" value="EAL"/>
    <property type="match status" value="1"/>
</dbReference>
<dbReference type="PANTHER" id="PTHR44757">
    <property type="entry name" value="DIGUANYLATE CYCLASE DGCP"/>
    <property type="match status" value="1"/>
</dbReference>
<dbReference type="InterPro" id="IPR013656">
    <property type="entry name" value="PAS_4"/>
</dbReference>
<dbReference type="SUPFAM" id="SSF141868">
    <property type="entry name" value="EAL domain-like"/>
    <property type="match status" value="1"/>
</dbReference>
<accession>A0ABN6DDM0</accession>
<dbReference type="SMART" id="SM00091">
    <property type="entry name" value="PAS"/>
    <property type="match status" value="2"/>
</dbReference>
<protein>
    <recommendedName>
        <fullName evidence="8">Diguanylate cyclase/phosphodiesterase with PAS/PAC and GAF sensor(S)</fullName>
    </recommendedName>
</protein>
<dbReference type="CDD" id="cd00130">
    <property type="entry name" value="PAS"/>
    <property type="match status" value="1"/>
</dbReference>
<dbReference type="RefSeq" id="WP_223906312.1">
    <property type="nucleotide sequence ID" value="NZ_AP024238.1"/>
</dbReference>
<organism evidence="6 7">
    <name type="scientific">Rhodoferax lithotrophicus</name>
    <dbReference type="NCBI Taxonomy" id="2798804"/>
    <lineage>
        <taxon>Bacteria</taxon>
        <taxon>Pseudomonadati</taxon>
        <taxon>Pseudomonadota</taxon>
        <taxon>Betaproteobacteria</taxon>
        <taxon>Burkholderiales</taxon>
        <taxon>Comamonadaceae</taxon>
        <taxon>Rhodoferax</taxon>
    </lineage>
</organism>
<dbReference type="CDD" id="cd19410">
    <property type="entry name" value="HK9-like_sensor"/>
    <property type="match status" value="1"/>
</dbReference>
<dbReference type="SUPFAM" id="SSF55785">
    <property type="entry name" value="PYP-like sensor domain (PAS domain)"/>
    <property type="match status" value="2"/>
</dbReference>
<dbReference type="InterPro" id="IPR035965">
    <property type="entry name" value="PAS-like_dom_sf"/>
</dbReference>
<keyword evidence="1" id="KW-1133">Transmembrane helix</keyword>
<dbReference type="SUPFAM" id="SSF55073">
    <property type="entry name" value="Nucleotide cyclase"/>
    <property type="match status" value="1"/>
</dbReference>
<dbReference type="Gene3D" id="3.20.20.450">
    <property type="entry name" value="EAL domain"/>
    <property type="match status" value="1"/>
</dbReference>
<dbReference type="Gene3D" id="3.30.70.270">
    <property type="match status" value="1"/>
</dbReference>
<dbReference type="NCBIfam" id="TIGR00254">
    <property type="entry name" value="GGDEF"/>
    <property type="match status" value="1"/>
</dbReference>
<dbReference type="PROSITE" id="PS50883">
    <property type="entry name" value="EAL"/>
    <property type="match status" value="1"/>
</dbReference>
<evidence type="ECO:0000313" key="6">
    <source>
        <dbReference type="EMBL" id="BCO29893.1"/>
    </source>
</evidence>
<dbReference type="PANTHER" id="PTHR44757:SF2">
    <property type="entry name" value="BIOFILM ARCHITECTURE MAINTENANCE PROTEIN MBAA"/>
    <property type="match status" value="1"/>
</dbReference>
<dbReference type="Pfam" id="PF08448">
    <property type="entry name" value="PAS_4"/>
    <property type="match status" value="1"/>
</dbReference>
<dbReference type="Gene3D" id="3.30.450.20">
    <property type="entry name" value="PAS domain"/>
    <property type="match status" value="2"/>
</dbReference>
<dbReference type="SMART" id="SM00267">
    <property type="entry name" value="GGDEF"/>
    <property type="match status" value="1"/>
</dbReference>
<dbReference type="InterPro" id="IPR003018">
    <property type="entry name" value="GAF"/>
</dbReference>
<evidence type="ECO:0000259" key="3">
    <source>
        <dbReference type="PROSITE" id="PS50113"/>
    </source>
</evidence>
<dbReference type="PROSITE" id="PS50113">
    <property type="entry name" value="PAC"/>
    <property type="match status" value="1"/>
</dbReference>
<dbReference type="PROSITE" id="PS50887">
    <property type="entry name" value="GGDEF"/>
    <property type="match status" value="1"/>
</dbReference>
<evidence type="ECO:0000259" key="5">
    <source>
        <dbReference type="PROSITE" id="PS50887"/>
    </source>
</evidence>
<dbReference type="CDD" id="cd01948">
    <property type="entry name" value="EAL"/>
    <property type="match status" value="1"/>
</dbReference>
<dbReference type="PROSITE" id="PS50112">
    <property type="entry name" value="PAS"/>
    <property type="match status" value="2"/>
</dbReference>
<evidence type="ECO:0000256" key="1">
    <source>
        <dbReference type="SAM" id="Phobius"/>
    </source>
</evidence>
<dbReference type="SUPFAM" id="SSF55781">
    <property type="entry name" value="GAF domain-like"/>
    <property type="match status" value="1"/>
</dbReference>
<dbReference type="InterPro" id="IPR029787">
    <property type="entry name" value="Nucleotide_cyclase"/>
</dbReference>
<name>A0ABN6DDM0_9BURK</name>
<dbReference type="CDD" id="cd01949">
    <property type="entry name" value="GGDEF"/>
    <property type="match status" value="1"/>
</dbReference>
<dbReference type="NCBIfam" id="TIGR00229">
    <property type="entry name" value="sensory_box"/>
    <property type="match status" value="2"/>
</dbReference>
<dbReference type="InterPro" id="IPR000160">
    <property type="entry name" value="GGDEF_dom"/>
</dbReference>
<evidence type="ECO:0008006" key="8">
    <source>
        <dbReference type="Google" id="ProtNLM"/>
    </source>
</evidence>
<dbReference type="InterPro" id="IPR035919">
    <property type="entry name" value="EAL_sf"/>
</dbReference>
<feature type="domain" description="EAL" evidence="4">
    <location>
        <begin position="860"/>
        <end position="1113"/>
    </location>
</feature>
<dbReference type="InterPro" id="IPR001633">
    <property type="entry name" value="EAL_dom"/>
</dbReference>
<sequence length="1123" mass="124591">MKFQSSFETKVLAAFAIAVLVVVGIAINTWKVARDAADAADWVAHTHEVLDSLAHIKGDTLQIEFSTQSFRISGDAQRLVERDATILTREAALQKVKQLTMDNAHQQERVKLLKEVINQRIAISKRVELLRKTQGLDAASAYVAVAPLKETRERTYGLLGEMEDTERKLLETRGNQQVHARHTMVTSGALVATLLLLLLAATYGLIRRQFQETEASRRALANNEESLSTTLYSIGDGVLATDTLGRITRMNPVAEVLTGWSINQALGHPVEEVFRIIHEQTRLRAVVPVMTVLATGIVQELANHTLLIARDGREHPIADSAAPIRDTAGQMTGVVLVFRDVSAERQAHKKIREQNELLEQRVHERTLQLQESEGHLRSVISNVPALIAYVDAQQRYVYVNQQYQARFAPEHNDISGCTVSEILGPERYAIAAPLITKVLQGDPQSYDWQPFPGVWQVINYLPKHDDQHRVLGYYVLGSDITERKHAEEKITALNVELERHVHELEHVSRALRTLSAGNRAMLRATDEQDLLESMCQAIVSTGGYGMAVVWYRKNDEFSSLWPMAVCGYPGGLATLRELKVSWANNEYGRGAAATAIRSGQTSVVGDILSNENYAPWRSFLNGNVSALACPLRVGNEVIGSLTIYHHEKNTFAPGEADLLTESADDLAFGIATLRARLEQQKTQETMHHLTRYDALTGLPNETQFTEFLAIAIEEGGRLNQPFAVLQTNIEQLSEINDTLGFGQGDQMLREFAARLGSAVPVSAKVARLRGNEFAILLPHSGADDAVDVVHRLSEQLKQPFQMADISIEVTAKAGVSLFPAHGLVPHDLYRHVDIAIHQARKKGLDYVIFDPARNQGQSHRLNMAGELRRAIEAGDLALYLQPKVEMATGRVCGAEGLVRWRHAERGLIMPSEFIGLAEHTGLIKPLTEWVMETGLRLIHAWERAGCALPIAVNLSARNLRDENLLEKVRQLQAVWGVSAGLFELEITESTVMDDAEYSLRVLHGLCDAGIPLYIDDFGTGYSSLGYLQRLPVAYIKIDQSFVFGMSTSKESSVIVRSTIDLAHDLGRKVVAEGVETQEHWNQLAAYGCDIAQGYFLSKPMPAEDFQNWVQQFRAPVTMPAGKA</sequence>
<dbReference type="InterPro" id="IPR000700">
    <property type="entry name" value="PAS-assoc_C"/>
</dbReference>
<dbReference type="SMART" id="SM00052">
    <property type="entry name" value="EAL"/>
    <property type="match status" value="1"/>
</dbReference>
<dbReference type="Pfam" id="PF13185">
    <property type="entry name" value="GAF_2"/>
    <property type="match status" value="1"/>
</dbReference>
<dbReference type="InterPro" id="IPR007891">
    <property type="entry name" value="CHASE3"/>
</dbReference>
<evidence type="ECO:0000259" key="2">
    <source>
        <dbReference type="PROSITE" id="PS50112"/>
    </source>
</evidence>
<dbReference type="Pfam" id="PF05227">
    <property type="entry name" value="CHASE3"/>
    <property type="match status" value="1"/>
</dbReference>
<dbReference type="Pfam" id="PF00989">
    <property type="entry name" value="PAS"/>
    <property type="match status" value="1"/>
</dbReference>
<dbReference type="Proteomes" id="UP000824366">
    <property type="component" value="Chromosome"/>
</dbReference>
<feature type="domain" description="GGDEF" evidence="5">
    <location>
        <begin position="720"/>
        <end position="852"/>
    </location>
</feature>
<feature type="transmembrane region" description="Helical" evidence="1">
    <location>
        <begin position="183"/>
        <end position="206"/>
    </location>
</feature>
<feature type="domain" description="PAS" evidence="2">
    <location>
        <begin position="223"/>
        <end position="282"/>
    </location>
</feature>
<evidence type="ECO:0000259" key="4">
    <source>
        <dbReference type="PROSITE" id="PS50883"/>
    </source>
</evidence>
<dbReference type="InterPro" id="IPR029016">
    <property type="entry name" value="GAF-like_dom_sf"/>
</dbReference>
<dbReference type="InterPro" id="IPR052155">
    <property type="entry name" value="Biofilm_reg_signaling"/>
</dbReference>
<evidence type="ECO:0000313" key="7">
    <source>
        <dbReference type="Proteomes" id="UP000824366"/>
    </source>
</evidence>
<keyword evidence="1" id="KW-0812">Transmembrane</keyword>
<gene>
    <name evidence="6" type="ORF">MIZ03_4817</name>
</gene>
<feature type="transmembrane region" description="Helical" evidence="1">
    <location>
        <begin position="12"/>
        <end position="30"/>
    </location>
</feature>
<dbReference type="Pfam" id="PF00990">
    <property type="entry name" value="GGDEF"/>
    <property type="match status" value="1"/>
</dbReference>
<feature type="domain" description="PAS" evidence="2">
    <location>
        <begin position="372"/>
        <end position="442"/>
    </location>
</feature>
<dbReference type="InterPro" id="IPR013767">
    <property type="entry name" value="PAS_fold"/>
</dbReference>
<reference evidence="6 7" key="1">
    <citation type="journal article" date="2021" name="Microbiol. Spectr.">
        <title>A Single Bacterium Capable of Oxidation and Reduction of Iron at Circumneutral pH.</title>
        <authorList>
            <person name="Kato S."/>
            <person name="Ohkuma M."/>
        </authorList>
    </citation>
    <scope>NUCLEOTIDE SEQUENCE [LARGE SCALE GENOMIC DNA]</scope>
    <source>
        <strain evidence="6 7">MIZ03</strain>
    </source>
</reference>
<proteinExistence type="predicted"/>
<dbReference type="InterPro" id="IPR043128">
    <property type="entry name" value="Rev_trsase/Diguanyl_cyclase"/>
</dbReference>
<keyword evidence="1" id="KW-0472">Membrane</keyword>
<dbReference type="InterPro" id="IPR000014">
    <property type="entry name" value="PAS"/>
</dbReference>
<dbReference type="EMBL" id="AP024238">
    <property type="protein sequence ID" value="BCO29893.1"/>
    <property type="molecule type" value="Genomic_DNA"/>
</dbReference>
<feature type="domain" description="PAC" evidence="3">
    <location>
        <begin position="301"/>
        <end position="353"/>
    </location>
</feature>
<dbReference type="Gene3D" id="3.30.450.40">
    <property type="match status" value="1"/>
</dbReference>